<evidence type="ECO:0000313" key="8">
    <source>
        <dbReference type="EMBL" id="EAT11539.1"/>
    </source>
</evidence>
<dbReference type="AlphaFoldDB" id="Q1N024"/>
<evidence type="ECO:0000256" key="3">
    <source>
        <dbReference type="ARBA" id="ARBA00023145"/>
    </source>
</evidence>
<dbReference type="HOGENOM" id="CLU_011790_4_0_6"/>
<dbReference type="RefSeq" id="WP_007019150.1">
    <property type="nucleotide sequence ID" value="NZ_CH724121.1"/>
</dbReference>
<dbReference type="GO" id="GO:0046872">
    <property type="term" value="F:metal ion binding"/>
    <property type="evidence" value="ECO:0007669"/>
    <property type="project" value="UniProtKB-KW"/>
</dbReference>
<dbReference type="OrthoDB" id="9760084at2"/>
<dbReference type="Pfam" id="PF01804">
    <property type="entry name" value="Penicil_amidase"/>
    <property type="match status" value="1"/>
</dbReference>
<keyword evidence="6" id="KW-0106">Calcium</keyword>
<feature type="active site" description="Nucleophile" evidence="5">
    <location>
        <position position="260"/>
    </location>
</feature>
<keyword evidence="7" id="KW-0472">Membrane</keyword>
<feature type="transmembrane region" description="Helical" evidence="7">
    <location>
        <begin position="12"/>
        <end position="29"/>
    </location>
</feature>
<evidence type="ECO:0000256" key="2">
    <source>
        <dbReference type="ARBA" id="ARBA00022801"/>
    </source>
</evidence>
<dbReference type="MEROPS" id="S45.003"/>
<comment type="subunit">
    <text evidence="4">Heterodimer of an alpha subunit and a beta subunit processed from the same precursor.</text>
</comment>
<gene>
    <name evidence="8" type="ORF">RED65_02674</name>
</gene>
<dbReference type="InterPro" id="IPR014395">
    <property type="entry name" value="Pen/GL7ACA/AHL_acylase"/>
</dbReference>
<keyword evidence="7" id="KW-1133">Transmembrane helix</keyword>
<dbReference type="Proteomes" id="UP000004263">
    <property type="component" value="Unassembled WGS sequence"/>
</dbReference>
<accession>Q1N024</accession>
<dbReference type="GO" id="GO:0017000">
    <property type="term" value="P:antibiotic biosynthetic process"/>
    <property type="evidence" value="ECO:0007669"/>
    <property type="project" value="InterPro"/>
</dbReference>
<keyword evidence="6" id="KW-0479">Metal-binding</keyword>
<comment type="similarity">
    <text evidence="1">Belongs to the peptidase S45 family.</text>
</comment>
<evidence type="ECO:0000256" key="7">
    <source>
        <dbReference type="SAM" id="Phobius"/>
    </source>
</evidence>
<dbReference type="PANTHER" id="PTHR34218">
    <property type="entry name" value="PEPTIDASE S45 PENICILLIN AMIDASE"/>
    <property type="match status" value="1"/>
</dbReference>
<keyword evidence="2" id="KW-0378">Hydrolase</keyword>
<comment type="caution">
    <text evidence="8">The sequence shown here is derived from an EMBL/GenBank/DDBJ whole genome shotgun (WGS) entry which is preliminary data.</text>
</comment>
<dbReference type="EMBL" id="AAQH01000016">
    <property type="protein sequence ID" value="EAT11539.1"/>
    <property type="molecule type" value="Genomic_DNA"/>
</dbReference>
<dbReference type="Gene3D" id="3.60.20.10">
    <property type="entry name" value="Glutamine Phosphoribosylpyrophosphate, subunit 1, domain 1"/>
    <property type="match status" value="1"/>
</dbReference>
<dbReference type="PIRSF" id="PIRSF001227">
    <property type="entry name" value="Pen_acylase"/>
    <property type="match status" value="1"/>
</dbReference>
<evidence type="ECO:0000256" key="4">
    <source>
        <dbReference type="ARBA" id="ARBA00038735"/>
    </source>
</evidence>
<name>Q1N024_9GAMM</name>
<dbReference type="PANTHER" id="PTHR34218:SF4">
    <property type="entry name" value="ACYL-HOMOSERINE LACTONE ACYLASE QUIP"/>
    <property type="match status" value="1"/>
</dbReference>
<dbReference type="SUPFAM" id="SSF56235">
    <property type="entry name" value="N-terminal nucleophile aminohydrolases (Ntn hydrolases)"/>
    <property type="match status" value="1"/>
</dbReference>
<dbReference type="InterPro" id="IPR002692">
    <property type="entry name" value="S45"/>
</dbReference>
<proteinExistence type="inferred from homology"/>
<dbReference type="GO" id="GO:0016811">
    <property type="term" value="F:hydrolase activity, acting on carbon-nitrogen (but not peptide) bonds, in linear amides"/>
    <property type="evidence" value="ECO:0007669"/>
    <property type="project" value="InterPro"/>
</dbReference>
<dbReference type="InterPro" id="IPR029055">
    <property type="entry name" value="Ntn_hydrolases_N"/>
</dbReference>
<dbReference type="STRING" id="207949.RED65_02674"/>
<evidence type="ECO:0000256" key="1">
    <source>
        <dbReference type="ARBA" id="ARBA00006586"/>
    </source>
</evidence>
<comment type="cofactor">
    <cofactor evidence="6">
        <name>Ca(2+)</name>
        <dbReference type="ChEBI" id="CHEBI:29108"/>
    </cofactor>
    <text evidence="6">Binds 1 Ca(2+) ion per dimer.</text>
</comment>
<evidence type="ECO:0000313" key="9">
    <source>
        <dbReference type="Proteomes" id="UP000004263"/>
    </source>
</evidence>
<protein>
    <submittedName>
        <fullName evidence="8">Penicillin amidase family protein</fullName>
    </submittedName>
</protein>
<dbReference type="InterPro" id="IPR043146">
    <property type="entry name" value="Penicillin_amidase_N_B-knob"/>
</dbReference>
<organism evidence="8 9">
    <name type="scientific">Bermanella marisrubri</name>
    <dbReference type="NCBI Taxonomy" id="207949"/>
    <lineage>
        <taxon>Bacteria</taxon>
        <taxon>Pseudomonadati</taxon>
        <taxon>Pseudomonadota</taxon>
        <taxon>Gammaproteobacteria</taxon>
        <taxon>Oceanospirillales</taxon>
        <taxon>Oceanospirillaceae</taxon>
        <taxon>Bermanella</taxon>
    </lineage>
</organism>
<reference evidence="8 9" key="1">
    <citation type="submission" date="2006-03" db="EMBL/GenBank/DDBJ databases">
        <authorList>
            <person name="Pinhassi J."/>
            <person name="Pedros-Alio C."/>
            <person name="Ferriera S."/>
            <person name="Johnson J."/>
            <person name="Kravitz S."/>
            <person name="Halpern A."/>
            <person name="Remington K."/>
            <person name="Beeson K."/>
            <person name="Tran B."/>
            <person name="Rogers Y.-H."/>
            <person name="Friedman R."/>
            <person name="Venter J.C."/>
        </authorList>
    </citation>
    <scope>NUCLEOTIDE SEQUENCE [LARGE SCALE GENOMIC DNA]</scope>
    <source>
        <strain evidence="8 9">RED65</strain>
    </source>
</reference>
<dbReference type="InterPro" id="IPR043147">
    <property type="entry name" value="Penicillin_amidase_A-knob"/>
</dbReference>
<evidence type="ECO:0000256" key="6">
    <source>
        <dbReference type="PIRSR" id="PIRSR001227-2"/>
    </source>
</evidence>
<keyword evidence="7" id="KW-0812">Transmembrane</keyword>
<feature type="binding site" evidence="6">
    <location>
        <position position="336"/>
    </location>
    <ligand>
        <name>Ca(2+)</name>
        <dbReference type="ChEBI" id="CHEBI:29108"/>
    </ligand>
</feature>
<dbReference type="Gene3D" id="1.10.439.10">
    <property type="entry name" value="Penicillin Amidohydrolase, domain 1"/>
    <property type="match status" value="1"/>
</dbReference>
<dbReference type="CDD" id="cd03747">
    <property type="entry name" value="Ntn_PGA_like"/>
    <property type="match status" value="1"/>
</dbReference>
<keyword evidence="9" id="KW-1185">Reference proteome</keyword>
<feature type="binding site" evidence="6">
    <location>
        <position position="333"/>
    </location>
    <ligand>
        <name>Ca(2+)</name>
        <dbReference type="ChEBI" id="CHEBI:29108"/>
    </ligand>
</feature>
<dbReference type="InterPro" id="IPR023343">
    <property type="entry name" value="Penicillin_amidase_dom1"/>
</dbReference>
<evidence type="ECO:0000256" key="5">
    <source>
        <dbReference type="PIRSR" id="PIRSR001227-1"/>
    </source>
</evidence>
<sequence length="795" mass="89370">MSLARVLKASAFIFPIIILLLAFVAYQVLSDSQALLEGELQTEVQSQVIIDRDAQGIPTLKGERRIDVAYGLGFLHAQERFFQMDLLRRNSAGELSELFGEVTTEFDKKMRLHQFRKRAQKAVDALPDAHKRVLEAYTKGVNKGLTSLESLPFEYHLVSAEAEPWLHADSALVLISMYIDLQPEWSQSERSLAVMRDLLPTDWFKFLTSQGGYWDAPLHGQALTENRVIPQQPLSWFEEQANKSEQISNYQFFDQIHYGSNNWSVSGALTEHGAGMVADDMHLKLRAPNIWYRASWYLEDGRRITGASLPGTPAIVVGSNEKVAWGFTNSQGDYHDVIVLKTNEDQSQYLTAEGYKSFSVESEVVEIKGQESQTVAVKLTQWGPVIGENQKGELLAQRWVVHDVEGINFRLMDMENAQTVEDALLIAAEAGVPGQNLNVVDSEGNQAWTIMGRLPKRFGFSTGMGEKFDGSQLPQDWSKGDKGWAGYLEPEDYPKVVNPQDGRIWTANARIVSDELLEKVGTRNYALGARQQQIRGDMYALESFTEQDFLDIQMDHRAVFLERWHELLFSLIKDDPNYNEVQSVLKNWGACACADSTGYLLVKRFREAVVDQTVGSIYRYIDGNSNEFWVSAVDNFIEYPVWQMVTEKPEQHIPRGADSWQDFLMTTLDTTVAKLTENGRALDEVTWGDANTLAIQHPLSKAIPGLGWLLDMPAESMNGDTYMPLVQKPSSGASQRMAVAPGYEEQGIFHMATGQSGHPLSPYYDKGHRDWVEGSASAFLPGETQWTLKLVPSSH</sequence>
<dbReference type="Gene3D" id="1.10.1400.10">
    <property type="match status" value="1"/>
</dbReference>
<keyword evidence="3" id="KW-0865">Zymogen</keyword>
<dbReference type="Gene3D" id="2.30.120.10">
    <property type="match status" value="1"/>
</dbReference>